<evidence type="ECO:0000313" key="1">
    <source>
        <dbReference type="EMBL" id="BBO82431.1"/>
    </source>
</evidence>
<dbReference type="AlphaFoldDB" id="A0A5K7ZMW0"/>
<dbReference type="Pfam" id="PF11136">
    <property type="entry name" value="DUF2889"/>
    <property type="match status" value="1"/>
</dbReference>
<dbReference type="InterPro" id="IPR021312">
    <property type="entry name" value="DUF2889"/>
</dbReference>
<name>A0A5K7ZMW0_9BACT</name>
<protein>
    <recommendedName>
        <fullName evidence="3">DUF2889 domain-containing protein</fullName>
    </recommendedName>
</protein>
<proteinExistence type="predicted"/>
<reference evidence="1 2" key="1">
    <citation type="submission" date="2019-11" db="EMBL/GenBank/DDBJ databases">
        <title>Comparative genomics of hydrocarbon-degrading Desulfosarcina strains.</title>
        <authorList>
            <person name="Watanabe M."/>
            <person name="Kojima H."/>
            <person name="Fukui M."/>
        </authorList>
    </citation>
    <scope>NUCLEOTIDE SEQUENCE [LARGE SCALE GENOMIC DNA]</scope>
    <source>
        <strain evidence="1 2">28bB2T</strain>
    </source>
</reference>
<organism evidence="1 2">
    <name type="scientific">Desulfosarcina ovata subsp. sediminis</name>
    <dbReference type="NCBI Taxonomy" id="885957"/>
    <lineage>
        <taxon>Bacteria</taxon>
        <taxon>Pseudomonadati</taxon>
        <taxon>Thermodesulfobacteriota</taxon>
        <taxon>Desulfobacteria</taxon>
        <taxon>Desulfobacterales</taxon>
        <taxon>Desulfosarcinaceae</taxon>
        <taxon>Desulfosarcina</taxon>
    </lineage>
</organism>
<dbReference type="KEGG" id="dov:DSCO28_29970"/>
<dbReference type="Proteomes" id="UP000425960">
    <property type="component" value="Chromosome"/>
</dbReference>
<dbReference type="EMBL" id="AP021876">
    <property type="protein sequence ID" value="BBO82431.1"/>
    <property type="molecule type" value="Genomic_DNA"/>
</dbReference>
<gene>
    <name evidence="1" type="ORF">DSCO28_29970</name>
</gene>
<evidence type="ECO:0008006" key="3">
    <source>
        <dbReference type="Google" id="ProtNLM"/>
    </source>
</evidence>
<sequence>MIVFDKSRQKVVHNRSIDTVIYEGASGDTIIVEGALQDRRFLDSHHPSGEIRPPYTVHHMIVRLELTVPEMVIKDVEVEMPEFPHPDCIDTLHTLTPLKGMCIAGGFMARIRKLVPRKAGCTHLHELLTAMAPAAFQGAWSYRISNPIDYDTFKMMSRGLKNNCYAWREGGDRAREWIDDEVES</sequence>
<evidence type="ECO:0000313" key="2">
    <source>
        <dbReference type="Proteomes" id="UP000425960"/>
    </source>
</evidence>
<accession>A0A5K7ZMW0</accession>
<dbReference type="RefSeq" id="WP_155322893.1">
    <property type="nucleotide sequence ID" value="NZ_AP021876.1"/>
</dbReference>